<evidence type="ECO:0000313" key="4">
    <source>
        <dbReference type="Proteomes" id="UP001218218"/>
    </source>
</evidence>
<evidence type="ECO:0000256" key="1">
    <source>
        <dbReference type="SAM" id="Coils"/>
    </source>
</evidence>
<comment type="caution">
    <text evidence="3">The sequence shown here is derived from an EMBL/GenBank/DDBJ whole genome shotgun (WGS) entry which is preliminary data.</text>
</comment>
<feature type="coiled-coil region" evidence="1">
    <location>
        <begin position="58"/>
        <end position="85"/>
    </location>
</feature>
<protein>
    <submittedName>
        <fullName evidence="3">Uncharacterized protein</fullName>
    </submittedName>
</protein>
<feature type="region of interest" description="Disordered" evidence="2">
    <location>
        <begin position="254"/>
        <end position="290"/>
    </location>
</feature>
<evidence type="ECO:0000313" key="3">
    <source>
        <dbReference type="EMBL" id="KAJ7367893.1"/>
    </source>
</evidence>
<keyword evidence="4" id="KW-1185">Reference proteome</keyword>
<dbReference type="AlphaFoldDB" id="A0AAD7AU01"/>
<dbReference type="EMBL" id="JARIHO010000001">
    <property type="protein sequence ID" value="KAJ7367893.1"/>
    <property type="molecule type" value="Genomic_DNA"/>
</dbReference>
<organism evidence="3 4">
    <name type="scientific">Mycena albidolilacea</name>
    <dbReference type="NCBI Taxonomy" id="1033008"/>
    <lineage>
        <taxon>Eukaryota</taxon>
        <taxon>Fungi</taxon>
        <taxon>Dikarya</taxon>
        <taxon>Basidiomycota</taxon>
        <taxon>Agaricomycotina</taxon>
        <taxon>Agaricomycetes</taxon>
        <taxon>Agaricomycetidae</taxon>
        <taxon>Agaricales</taxon>
        <taxon>Marasmiineae</taxon>
        <taxon>Mycenaceae</taxon>
        <taxon>Mycena</taxon>
    </lineage>
</organism>
<reference evidence="3" key="1">
    <citation type="submission" date="2023-03" db="EMBL/GenBank/DDBJ databases">
        <title>Massive genome expansion in bonnet fungi (Mycena s.s.) driven by repeated elements and novel gene families across ecological guilds.</title>
        <authorList>
            <consortium name="Lawrence Berkeley National Laboratory"/>
            <person name="Harder C.B."/>
            <person name="Miyauchi S."/>
            <person name="Viragh M."/>
            <person name="Kuo A."/>
            <person name="Thoen E."/>
            <person name="Andreopoulos B."/>
            <person name="Lu D."/>
            <person name="Skrede I."/>
            <person name="Drula E."/>
            <person name="Henrissat B."/>
            <person name="Morin E."/>
            <person name="Kohler A."/>
            <person name="Barry K."/>
            <person name="LaButti K."/>
            <person name="Morin E."/>
            <person name="Salamov A."/>
            <person name="Lipzen A."/>
            <person name="Mereny Z."/>
            <person name="Hegedus B."/>
            <person name="Baldrian P."/>
            <person name="Stursova M."/>
            <person name="Weitz H."/>
            <person name="Taylor A."/>
            <person name="Grigoriev I.V."/>
            <person name="Nagy L.G."/>
            <person name="Martin F."/>
            <person name="Kauserud H."/>
        </authorList>
    </citation>
    <scope>NUCLEOTIDE SEQUENCE</scope>
    <source>
        <strain evidence="3">CBHHK002</strain>
    </source>
</reference>
<evidence type="ECO:0000256" key="2">
    <source>
        <dbReference type="SAM" id="MobiDB-lite"/>
    </source>
</evidence>
<feature type="compositionally biased region" description="Polar residues" evidence="2">
    <location>
        <begin position="1"/>
        <end position="11"/>
    </location>
</feature>
<feature type="region of interest" description="Disordered" evidence="2">
    <location>
        <begin position="191"/>
        <end position="213"/>
    </location>
</feature>
<feature type="compositionally biased region" description="Basic and acidic residues" evidence="2">
    <location>
        <begin position="203"/>
        <end position="212"/>
    </location>
</feature>
<dbReference type="Proteomes" id="UP001218218">
    <property type="component" value="Unassembled WGS sequence"/>
</dbReference>
<accession>A0AAD7AU01</accession>
<feature type="compositionally biased region" description="Low complexity" evidence="2">
    <location>
        <begin position="139"/>
        <end position="149"/>
    </location>
</feature>
<feature type="compositionally biased region" description="Basic and acidic residues" evidence="2">
    <location>
        <begin position="123"/>
        <end position="134"/>
    </location>
</feature>
<name>A0AAD7AU01_9AGAR</name>
<feature type="region of interest" description="Disordered" evidence="2">
    <location>
        <begin position="123"/>
        <end position="160"/>
    </location>
</feature>
<feature type="non-terminal residue" evidence="3">
    <location>
        <position position="290"/>
    </location>
</feature>
<sequence>MLHTPPMSTMTALDAGGEREPHSPHSPHPHSPLTPSGEEYYDDEPDEEWKTARREMIADSFQEMIQEAKARLERKLQSLRGAEGLDDAEREAEKDFLVEEFQGETAVIKALAKDEFQHALTRERLMRRLRRDSPPRTPTTPGAGMAGTTNHEQQQPNPTINNQSLRLDLEQEQAATLKATNANVEAAFQNLINPTDSDAPTAESKEKLDKGKNFNPDAGALAIKITRLPAEPAVNGNVGWVKASDAARKHDLAVRQSKTEAAQIAAPPPPPQKKWVSASDAARRTTQRRI</sequence>
<keyword evidence="1" id="KW-0175">Coiled coil</keyword>
<gene>
    <name evidence="3" type="ORF">DFH08DRAFT_829692</name>
</gene>
<feature type="region of interest" description="Disordered" evidence="2">
    <location>
        <begin position="1"/>
        <end position="48"/>
    </location>
</feature>
<proteinExistence type="predicted"/>
<feature type="compositionally biased region" description="Polar residues" evidence="2">
    <location>
        <begin position="150"/>
        <end position="160"/>
    </location>
</feature>